<sequence length="168" mass="17505">MLTTESPLRRPSSTRVTRFCRSGLTSVVSELRREGTAESSADLRAAEDLLELGIGQMSTPTAALSHPFQVQPVIGSVAVHADVERSVSEPEVVQITAELPPDAPPLPVRVVWFNMLSLVGGFETVQPQPAADGTLRAEGSVRSGPGVVVAGIVPAADGGRPGFALVAD</sequence>
<accession>A0ABP8PFK4</accession>
<dbReference type="Proteomes" id="UP001501183">
    <property type="component" value="Unassembled WGS sequence"/>
</dbReference>
<evidence type="ECO:0000313" key="1">
    <source>
        <dbReference type="EMBL" id="GAA4485792.1"/>
    </source>
</evidence>
<keyword evidence="2" id="KW-1185">Reference proteome</keyword>
<evidence type="ECO:0000313" key="2">
    <source>
        <dbReference type="Proteomes" id="UP001501183"/>
    </source>
</evidence>
<comment type="caution">
    <text evidence="1">The sequence shown here is derived from an EMBL/GenBank/DDBJ whole genome shotgun (WGS) entry which is preliminary data.</text>
</comment>
<gene>
    <name evidence="1" type="ORF">GCM10023094_41170</name>
</gene>
<reference evidence="2" key="1">
    <citation type="journal article" date="2019" name="Int. J. Syst. Evol. Microbiol.">
        <title>The Global Catalogue of Microorganisms (GCM) 10K type strain sequencing project: providing services to taxonomists for standard genome sequencing and annotation.</title>
        <authorList>
            <consortium name="The Broad Institute Genomics Platform"/>
            <consortium name="The Broad Institute Genome Sequencing Center for Infectious Disease"/>
            <person name="Wu L."/>
            <person name="Ma J."/>
        </authorList>
    </citation>
    <scope>NUCLEOTIDE SEQUENCE [LARGE SCALE GENOMIC DNA]</scope>
    <source>
        <strain evidence="2">JCM 32206</strain>
    </source>
</reference>
<protein>
    <submittedName>
        <fullName evidence="1">Uncharacterized protein</fullName>
    </submittedName>
</protein>
<dbReference type="EMBL" id="BAABFB010000063">
    <property type="protein sequence ID" value="GAA4485792.1"/>
    <property type="molecule type" value="Genomic_DNA"/>
</dbReference>
<proteinExistence type="predicted"/>
<name>A0ABP8PFK4_9NOCA</name>
<organism evidence="1 2">
    <name type="scientific">Rhodococcus olei</name>
    <dbReference type="NCBI Taxonomy" id="2161675"/>
    <lineage>
        <taxon>Bacteria</taxon>
        <taxon>Bacillati</taxon>
        <taxon>Actinomycetota</taxon>
        <taxon>Actinomycetes</taxon>
        <taxon>Mycobacteriales</taxon>
        <taxon>Nocardiaceae</taxon>
        <taxon>Rhodococcus</taxon>
    </lineage>
</organism>